<feature type="transmembrane region" description="Helical" evidence="6">
    <location>
        <begin position="153"/>
        <end position="174"/>
    </location>
</feature>
<evidence type="ECO:0000256" key="6">
    <source>
        <dbReference type="SAM" id="Phobius"/>
    </source>
</evidence>
<feature type="transmembrane region" description="Helical" evidence="6">
    <location>
        <begin position="6"/>
        <end position="27"/>
    </location>
</feature>
<evidence type="ECO:0000256" key="5">
    <source>
        <dbReference type="ARBA" id="ARBA00023136"/>
    </source>
</evidence>
<dbReference type="GO" id="GO:0005886">
    <property type="term" value="C:plasma membrane"/>
    <property type="evidence" value="ECO:0007669"/>
    <property type="project" value="UniProtKB-SubCell"/>
</dbReference>
<sequence length="209" mass="22852">MFSPALVYITAVISPGPNFILVSRFAASNSILSGIGASLGIWCVGLIFSTSSILGLALLLNQFPALSRIASILGAIYLLYIAFLLIKSALLSRRNKNSNSSGQSTSVQPLSTSFFKSFKMGFTTNIMNVKTIAFMISIFSSFLAHSSTVIDKVTIIAICSSFEIFWYSFVAFVFGQEGIRRLYLKFNSAIDLFLGVFLAFFAASNVWFM</sequence>
<name>A0A923HG59_9BURK</name>
<keyword evidence="8" id="KW-1185">Reference proteome</keyword>
<comment type="caution">
    <text evidence="7">The sequence shown here is derived from an EMBL/GenBank/DDBJ whole genome shotgun (WGS) entry which is preliminary data.</text>
</comment>
<evidence type="ECO:0000256" key="3">
    <source>
        <dbReference type="ARBA" id="ARBA00022692"/>
    </source>
</evidence>
<dbReference type="EMBL" id="JACOFV010000008">
    <property type="protein sequence ID" value="MBC3862420.1"/>
    <property type="molecule type" value="Genomic_DNA"/>
</dbReference>
<dbReference type="GO" id="GO:0015171">
    <property type="term" value="F:amino acid transmembrane transporter activity"/>
    <property type="evidence" value="ECO:0007669"/>
    <property type="project" value="TreeGrafter"/>
</dbReference>
<feature type="transmembrane region" description="Helical" evidence="6">
    <location>
        <begin position="66"/>
        <end position="86"/>
    </location>
</feature>
<keyword evidence="5 6" id="KW-0472">Membrane</keyword>
<dbReference type="Proteomes" id="UP000634011">
    <property type="component" value="Unassembled WGS sequence"/>
</dbReference>
<dbReference type="AlphaFoldDB" id="A0A923HG59"/>
<evidence type="ECO:0000256" key="2">
    <source>
        <dbReference type="ARBA" id="ARBA00022475"/>
    </source>
</evidence>
<dbReference type="PANTHER" id="PTHR30086">
    <property type="entry name" value="ARGININE EXPORTER PROTEIN ARGO"/>
    <property type="match status" value="1"/>
</dbReference>
<gene>
    <name evidence="7" type="ORF">H8K32_09950</name>
</gene>
<feature type="transmembrane region" description="Helical" evidence="6">
    <location>
        <begin position="126"/>
        <end position="147"/>
    </location>
</feature>
<dbReference type="Pfam" id="PF01810">
    <property type="entry name" value="LysE"/>
    <property type="match status" value="1"/>
</dbReference>
<reference evidence="7" key="1">
    <citation type="submission" date="2020-08" db="EMBL/GenBank/DDBJ databases">
        <title>Novel species isolated from subtropical streams in China.</title>
        <authorList>
            <person name="Lu H."/>
        </authorList>
    </citation>
    <scope>NUCLEOTIDE SEQUENCE</scope>
    <source>
        <strain evidence="7">KACC 12607</strain>
    </source>
</reference>
<evidence type="ECO:0000313" key="8">
    <source>
        <dbReference type="Proteomes" id="UP000634011"/>
    </source>
</evidence>
<accession>A0A923HG59</accession>
<keyword evidence="4 6" id="KW-1133">Transmembrane helix</keyword>
<feature type="transmembrane region" description="Helical" evidence="6">
    <location>
        <begin position="39"/>
        <end position="60"/>
    </location>
</feature>
<keyword evidence="2" id="KW-1003">Cell membrane</keyword>
<evidence type="ECO:0000256" key="4">
    <source>
        <dbReference type="ARBA" id="ARBA00022989"/>
    </source>
</evidence>
<keyword evidence="3 6" id="KW-0812">Transmembrane</keyword>
<proteinExistence type="predicted"/>
<dbReference type="PANTHER" id="PTHR30086:SF19">
    <property type="entry name" value="THREONINE EFFLUX PROTEIN"/>
    <property type="match status" value="1"/>
</dbReference>
<organism evidence="7 8">
    <name type="scientific">Undibacterium jejuense</name>
    <dbReference type="NCBI Taxonomy" id="1344949"/>
    <lineage>
        <taxon>Bacteria</taxon>
        <taxon>Pseudomonadati</taxon>
        <taxon>Pseudomonadota</taxon>
        <taxon>Betaproteobacteria</taxon>
        <taxon>Burkholderiales</taxon>
        <taxon>Oxalobacteraceae</taxon>
        <taxon>Undibacterium</taxon>
    </lineage>
</organism>
<feature type="transmembrane region" description="Helical" evidence="6">
    <location>
        <begin position="186"/>
        <end position="208"/>
    </location>
</feature>
<protein>
    <submittedName>
        <fullName evidence="7">LysE family transporter</fullName>
    </submittedName>
</protein>
<comment type="subcellular location">
    <subcellularLocation>
        <location evidence="1">Cell membrane</location>
        <topology evidence="1">Multi-pass membrane protein</topology>
    </subcellularLocation>
</comment>
<dbReference type="InterPro" id="IPR001123">
    <property type="entry name" value="LeuE-type"/>
</dbReference>
<evidence type="ECO:0000256" key="1">
    <source>
        <dbReference type="ARBA" id="ARBA00004651"/>
    </source>
</evidence>
<evidence type="ECO:0000313" key="7">
    <source>
        <dbReference type="EMBL" id="MBC3862420.1"/>
    </source>
</evidence>
<dbReference type="RefSeq" id="WP_186912347.1">
    <property type="nucleotide sequence ID" value="NZ_JACOFV010000008.1"/>
</dbReference>